<dbReference type="OrthoDB" id="2289278at2759"/>
<evidence type="ECO:0000256" key="2">
    <source>
        <dbReference type="ARBA" id="ARBA00022490"/>
    </source>
</evidence>
<evidence type="ECO:0000256" key="1">
    <source>
        <dbReference type="ARBA" id="ARBA00004496"/>
    </source>
</evidence>
<evidence type="ECO:0000313" key="8">
    <source>
        <dbReference type="EMBL" id="KAF9959375.1"/>
    </source>
</evidence>
<dbReference type="Pfam" id="PF11704">
    <property type="entry name" value="Folliculin"/>
    <property type="match status" value="1"/>
</dbReference>
<dbReference type="EMBL" id="JAAAHW010006507">
    <property type="protein sequence ID" value="KAF9959375.1"/>
    <property type="molecule type" value="Genomic_DNA"/>
</dbReference>
<dbReference type="GO" id="GO:0006914">
    <property type="term" value="P:autophagy"/>
    <property type="evidence" value="ECO:0007669"/>
    <property type="project" value="UniProtKB-KW"/>
</dbReference>
<evidence type="ECO:0000259" key="7">
    <source>
        <dbReference type="PROSITE" id="PS51834"/>
    </source>
</evidence>
<feature type="region of interest" description="Disordered" evidence="6">
    <location>
        <begin position="1054"/>
        <end position="1074"/>
    </location>
</feature>
<evidence type="ECO:0000256" key="4">
    <source>
        <dbReference type="ARBA" id="ARBA00023006"/>
    </source>
</evidence>
<keyword evidence="3" id="KW-0344">Guanine-nucleotide releasing factor</keyword>
<dbReference type="InterPro" id="IPR037520">
    <property type="entry name" value="Folliculin/SMCR8_longin"/>
</dbReference>
<dbReference type="GO" id="GO:0005085">
    <property type="term" value="F:guanyl-nucleotide exchange factor activity"/>
    <property type="evidence" value="ECO:0007669"/>
    <property type="project" value="UniProtKB-KW"/>
</dbReference>
<dbReference type="GO" id="GO:0005096">
    <property type="term" value="F:GTPase activator activity"/>
    <property type="evidence" value="ECO:0007669"/>
    <property type="project" value="InterPro"/>
</dbReference>
<feature type="compositionally biased region" description="Basic residues" evidence="6">
    <location>
        <begin position="1218"/>
        <end position="1235"/>
    </location>
</feature>
<dbReference type="GO" id="GO:0005737">
    <property type="term" value="C:cytoplasm"/>
    <property type="evidence" value="ECO:0007669"/>
    <property type="project" value="UniProtKB-SubCell"/>
</dbReference>
<evidence type="ECO:0000256" key="6">
    <source>
        <dbReference type="SAM" id="MobiDB-lite"/>
    </source>
</evidence>
<dbReference type="PANTHER" id="PTHR31334">
    <property type="entry name" value="SMITH-MAGENIS SYNDROME REGION GENE 8 PROTEIN"/>
    <property type="match status" value="1"/>
</dbReference>
<feature type="region of interest" description="Disordered" evidence="6">
    <location>
        <begin position="478"/>
        <end position="515"/>
    </location>
</feature>
<proteinExistence type="inferred from homology"/>
<feature type="region of interest" description="Disordered" evidence="6">
    <location>
        <begin position="1207"/>
        <end position="1277"/>
    </location>
</feature>
<feature type="domain" description="UDENN FLCN/SMCR8-type" evidence="7">
    <location>
        <begin position="197"/>
        <end position="1063"/>
    </location>
</feature>
<feature type="compositionally biased region" description="Basic residues" evidence="6">
    <location>
        <begin position="1477"/>
        <end position="1495"/>
    </location>
</feature>
<feature type="compositionally biased region" description="Polar residues" evidence="6">
    <location>
        <begin position="108"/>
        <end position="129"/>
    </location>
</feature>
<feature type="region of interest" description="Disordered" evidence="6">
    <location>
        <begin position="444"/>
        <end position="464"/>
    </location>
</feature>
<comment type="similarity">
    <text evidence="5">Belongs to the SMCR8 family.</text>
</comment>
<feature type="compositionally biased region" description="Basic and acidic residues" evidence="6">
    <location>
        <begin position="1440"/>
        <end position="1456"/>
    </location>
</feature>
<feature type="compositionally biased region" description="Basic and acidic residues" evidence="6">
    <location>
        <begin position="1374"/>
        <end position="1397"/>
    </location>
</feature>
<feature type="compositionally biased region" description="Polar residues" evidence="6">
    <location>
        <begin position="1518"/>
        <end position="1530"/>
    </location>
</feature>
<feature type="region of interest" description="Disordered" evidence="6">
    <location>
        <begin position="103"/>
        <end position="144"/>
    </location>
</feature>
<feature type="compositionally biased region" description="Low complexity" evidence="6">
    <location>
        <begin position="1427"/>
        <end position="1439"/>
    </location>
</feature>
<organism evidence="8 9">
    <name type="scientific">Modicella reniformis</name>
    <dbReference type="NCBI Taxonomy" id="1440133"/>
    <lineage>
        <taxon>Eukaryota</taxon>
        <taxon>Fungi</taxon>
        <taxon>Fungi incertae sedis</taxon>
        <taxon>Mucoromycota</taxon>
        <taxon>Mortierellomycotina</taxon>
        <taxon>Mortierellomycetes</taxon>
        <taxon>Mortierellales</taxon>
        <taxon>Mortierellaceae</taxon>
        <taxon>Modicella</taxon>
    </lineage>
</organism>
<feature type="compositionally biased region" description="Low complexity" evidence="6">
    <location>
        <begin position="21"/>
        <end position="59"/>
    </location>
</feature>
<dbReference type="Proteomes" id="UP000749646">
    <property type="component" value="Unassembled WGS sequence"/>
</dbReference>
<feature type="compositionally biased region" description="Basic and acidic residues" evidence="6">
    <location>
        <begin position="1463"/>
        <end position="1475"/>
    </location>
</feature>
<feature type="compositionally biased region" description="Acidic residues" evidence="6">
    <location>
        <begin position="1500"/>
        <end position="1512"/>
    </location>
</feature>
<feature type="compositionally biased region" description="Low complexity" evidence="6">
    <location>
        <begin position="1055"/>
        <end position="1071"/>
    </location>
</feature>
<evidence type="ECO:0000256" key="3">
    <source>
        <dbReference type="ARBA" id="ARBA00022658"/>
    </source>
</evidence>
<gene>
    <name evidence="8" type="ORF">BGZ65_000449</name>
</gene>
<evidence type="ECO:0000256" key="5">
    <source>
        <dbReference type="ARBA" id="ARBA00038137"/>
    </source>
</evidence>
<keyword evidence="4" id="KW-0072">Autophagy</keyword>
<dbReference type="GO" id="GO:0032045">
    <property type="term" value="C:guanyl-nucleotide exchange factor complex"/>
    <property type="evidence" value="ECO:0007669"/>
    <property type="project" value="TreeGrafter"/>
</dbReference>
<feature type="region of interest" description="Disordered" evidence="6">
    <location>
        <begin position="1"/>
        <end position="70"/>
    </location>
</feature>
<protein>
    <recommendedName>
        <fullName evidence="7">UDENN FLCN/SMCR8-type domain-containing protein</fullName>
    </recommendedName>
</protein>
<feature type="region of interest" description="Disordered" evidence="6">
    <location>
        <begin position="373"/>
        <end position="414"/>
    </location>
</feature>
<feature type="compositionally biased region" description="Basic and acidic residues" evidence="6">
    <location>
        <begin position="1246"/>
        <end position="1277"/>
    </location>
</feature>
<feature type="non-terminal residue" evidence="8">
    <location>
        <position position="1"/>
    </location>
</feature>
<comment type="caution">
    <text evidence="8">The sequence shown here is derived from an EMBL/GenBank/DDBJ whole genome shotgun (WGS) entry which is preliminary data.</text>
</comment>
<dbReference type="PROSITE" id="PS51834">
    <property type="entry name" value="DENN_FLCN_SMCR8"/>
    <property type="match status" value="1"/>
</dbReference>
<keyword evidence="9" id="KW-1185">Reference proteome</keyword>
<dbReference type="InterPro" id="IPR037521">
    <property type="entry name" value="FLCN/SMCR8_DENN"/>
</dbReference>
<feature type="region of interest" description="Disordered" evidence="6">
    <location>
        <begin position="1311"/>
        <end position="1548"/>
    </location>
</feature>
<reference evidence="8" key="1">
    <citation type="journal article" date="2020" name="Fungal Divers.">
        <title>Resolving the Mortierellaceae phylogeny through synthesis of multi-gene phylogenetics and phylogenomics.</title>
        <authorList>
            <person name="Vandepol N."/>
            <person name="Liber J."/>
            <person name="Desiro A."/>
            <person name="Na H."/>
            <person name="Kennedy M."/>
            <person name="Barry K."/>
            <person name="Grigoriev I.V."/>
            <person name="Miller A.N."/>
            <person name="O'Donnell K."/>
            <person name="Stajich J.E."/>
            <person name="Bonito G."/>
        </authorList>
    </citation>
    <scope>NUCLEOTIDE SEQUENCE</scope>
    <source>
        <strain evidence="8">MES-2147</strain>
    </source>
</reference>
<sequence>MFNWSTLPAESLDNSHDELQSTAALSSPSSTPTAFLPPAGPSSSAPQPLQQSAPSSMLSVPRSASTSQINSISPTQHFEAANAAPYPLSTGTRSHQRSLLPESALPTAGSSRQSSINSGLKIPSNSFSDDSAAGPNFRGPQSGLSLDPPTIPWWYTRKREDPPDFVLISEFSEVEGPRAVMTIPDSIVDLTRDSYSARKQRVQEPFTKHSQDIVDASTSILTSDNTSNSQDMEDMFDVHEFVLRITSVDQQAKETSGIFHIPEDIEVHVTDTEKGYWAYVHHFTLFDINARGFVRPFCMSYITRDPHKILTHYEKIRNKFSRAALYFKTGNYTLFRQELTKKLRDLNYTNNLLSEAPTDSSCSLPDTLTATTLRETTLPPRSSQDTLTHSVSEPSNLSGKESEAELGESLSEQQRADLESIKDGIETATHIISMLEHYSVDGQPLLGHPDDGNDVPNTTAPLSDLAPVASSENLTTLATGRSGSTDQSLFLGAQTSRPGSRIRRKPSTQNVPGAVPSRILDAASGSGGGITGIMAEGITAPLPHLLGLQQQEQSRKNSVVSENDPMMYEAPEYEAQYVTTLYPLFRDEVVFRQLRELCIVNIAWNSSIQFHLGIKKIKDILKEFQTDSQLLGETADCISRMLHCRFVMNFRNPDFNRVTVRQTQQHQPPVPMVELLQGISLANAPSDDGLSKQEILLPETQESAAVSTPVITVDERRPGPNMEAEDADDEQTGYDSLDDAASFFTAATGLATQTETPTKDSFSIAPLDRSARVVEWHQEQQTLHHTKGGAPNVQSSNQSTRAGAVEQVPWTFDAGVNQGEQSLANGTFNRTPHRQSAQSGVNMGVAATTGSIQTVYCPTVILDTMQKDPVLAKHLAFALLSGQKVCVMGQSENESKVRAFVSVLATFLPHAGFPSREEQLIEHQRQIVPWYPGPGSLQIEAMDELCLVGVDTNKVDPKFLESSICILDYDTLTWINGRQYTDGILLESIFSNMSVFSEDTSFLAFVDSKLFEMLLKSFLYYHLVFHGRLSQSGLLGPPFAQAIYSSGASDDGEAFSHQRNFRSSRSQSVSSKNTVISRISRRNTSAYPTNAHLGATVMYNNLSAQNESLTSPESSDDEVSLEGQLHQGKYDESDAIFSHQQLYEKEGGISQVMSADDESSGLMLYTNSSQGMRKWKKWLEYWGARSAAMIDPARARAAFGKLDLTGAAIDSPSTASGNRRKRNSSRRSSPHRRSKNSSGHHASSGRQREAREREKERDVERDRDRSRKSMVDHFDTNEEKLIISSSSEPEVMNKISNEDMAAFERELIMDEKSSKESPGGRSDGHHGTNNEAKVDDIHANMDEAYFPSSNTTGEVRRLKPKLPLLLQSSTSRVADSERDRSGQEDRTASANREDLKRTPSSGSVDSPPPSATSRSLADALRGAFGHPSTTAAPDTTSPTDHFDASARGRRSSDEQHSPWSSREVSDSNQTKEVKWRGSSKAKAKAWFGSKKKNRNRLFEDEQAGQETLEDVEADHNNNHGSENPRSSHLVQESEDSELTVRAIPRSAS</sequence>
<feature type="compositionally biased region" description="Polar residues" evidence="6">
    <location>
        <begin position="478"/>
        <end position="498"/>
    </location>
</feature>
<accession>A0A9P6M1C1</accession>
<name>A0A9P6M1C1_9FUNG</name>
<dbReference type="PANTHER" id="PTHR31334:SF1">
    <property type="entry name" value="GUANINE NUCLEOTIDE EXCHANGE PROTEIN SMCR8"/>
    <property type="match status" value="1"/>
</dbReference>
<feature type="compositionally biased region" description="Basic and acidic residues" evidence="6">
    <location>
        <begin position="1322"/>
        <end position="1341"/>
    </location>
</feature>
<keyword evidence="2" id="KW-0963">Cytoplasm</keyword>
<evidence type="ECO:0000313" key="9">
    <source>
        <dbReference type="Proteomes" id="UP000749646"/>
    </source>
</evidence>
<feature type="compositionally biased region" description="Polar residues" evidence="6">
    <location>
        <begin position="379"/>
        <end position="396"/>
    </location>
</feature>
<comment type="subcellular location">
    <subcellularLocation>
        <location evidence="1">Cytoplasm</location>
    </subcellularLocation>
</comment>